<evidence type="ECO:0000313" key="9">
    <source>
        <dbReference type="EMBL" id="NBI28197.1"/>
    </source>
</evidence>
<evidence type="ECO:0000256" key="1">
    <source>
        <dbReference type="ARBA" id="ARBA00010617"/>
    </source>
</evidence>
<dbReference type="InterPro" id="IPR001128">
    <property type="entry name" value="Cyt_P450"/>
</dbReference>
<reference evidence="9 10" key="1">
    <citation type="submission" date="2019-01" db="EMBL/GenBank/DDBJ databases">
        <title>Chengkuizengella sp. nov., isolated from deep-sea sediment of East Pacific Ocean.</title>
        <authorList>
            <person name="Yang J."/>
            <person name="Lai Q."/>
            <person name="Shao Z."/>
        </authorList>
    </citation>
    <scope>NUCLEOTIDE SEQUENCE [LARGE SCALE GENOMIC DNA]</scope>
    <source>
        <strain evidence="9 10">YPA3-1-1</strain>
    </source>
</reference>
<evidence type="ECO:0000256" key="2">
    <source>
        <dbReference type="ARBA" id="ARBA00022617"/>
    </source>
</evidence>
<keyword evidence="5 7" id="KW-0408">Iron</keyword>
<dbReference type="SUPFAM" id="SSF48264">
    <property type="entry name" value="Cytochrome P450"/>
    <property type="match status" value="1"/>
</dbReference>
<comment type="caution">
    <text evidence="9">The sequence shown here is derived from an EMBL/GenBank/DDBJ whole genome shotgun (WGS) entry which is preliminary data.</text>
</comment>
<dbReference type="OrthoDB" id="9789468at2"/>
<dbReference type="PANTHER" id="PTHR24291">
    <property type="entry name" value="CYTOCHROME P450 FAMILY 4"/>
    <property type="match status" value="1"/>
</dbReference>
<evidence type="ECO:0000256" key="7">
    <source>
        <dbReference type="PIRSR" id="PIRSR602401-1"/>
    </source>
</evidence>
<protein>
    <submittedName>
        <fullName evidence="9">Cytochrome P450</fullName>
    </submittedName>
</protein>
<proteinExistence type="inferred from homology"/>
<dbReference type="GO" id="GO:0005506">
    <property type="term" value="F:iron ion binding"/>
    <property type="evidence" value="ECO:0007669"/>
    <property type="project" value="InterPro"/>
</dbReference>
<evidence type="ECO:0000256" key="5">
    <source>
        <dbReference type="ARBA" id="ARBA00023004"/>
    </source>
</evidence>
<evidence type="ECO:0000313" key="10">
    <source>
        <dbReference type="Proteomes" id="UP000448943"/>
    </source>
</evidence>
<dbReference type="InterPro" id="IPR002401">
    <property type="entry name" value="Cyt_P450_E_grp-I"/>
</dbReference>
<evidence type="ECO:0000256" key="3">
    <source>
        <dbReference type="ARBA" id="ARBA00022723"/>
    </source>
</evidence>
<feature type="binding site" description="axial binding residue" evidence="7">
    <location>
        <position position="384"/>
    </location>
    <ligand>
        <name>heme</name>
        <dbReference type="ChEBI" id="CHEBI:30413"/>
    </ligand>
    <ligandPart>
        <name>Fe</name>
        <dbReference type="ChEBI" id="CHEBI:18248"/>
    </ligandPart>
</feature>
<dbReference type="RefSeq" id="WP_160644942.1">
    <property type="nucleotide sequence ID" value="NZ_SIJB01000012.1"/>
</dbReference>
<dbReference type="GO" id="GO:0016705">
    <property type="term" value="F:oxidoreductase activity, acting on paired donors, with incorporation or reduction of molecular oxygen"/>
    <property type="evidence" value="ECO:0007669"/>
    <property type="project" value="InterPro"/>
</dbReference>
<name>A0A6N9PYZ9_9BACL</name>
<keyword evidence="6 8" id="KW-0503">Monooxygenase</keyword>
<dbReference type="AlphaFoldDB" id="A0A6N9PYZ9"/>
<dbReference type="Pfam" id="PF00067">
    <property type="entry name" value="p450"/>
    <property type="match status" value="1"/>
</dbReference>
<organism evidence="9 10">
    <name type="scientific">Chengkuizengella marina</name>
    <dbReference type="NCBI Taxonomy" id="2507566"/>
    <lineage>
        <taxon>Bacteria</taxon>
        <taxon>Bacillati</taxon>
        <taxon>Bacillota</taxon>
        <taxon>Bacilli</taxon>
        <taxon>Bacillales</taxon>
        <taxon>Paenibacillaceae</taxon>
        <taxon>Chengkuizengella</taxon>
    </lineage>
</organism>
<dbReference type="EMBL" id="SIJB01000012">
    <property type="protein sequence ID" value="NBI28197.1"/>
    <property type="molecule type" value="Genomic_DNA"/>
</dbReference>
<dbReference type="Proteomes" id="UP000448943">
    <property type="component" value="Unassembled WGS sequence"/>
</dbReference>
<keyword evidence="4 8" id="KW-0560">Oxidoreductase</keyword>
<comment type="similarity">
    <text evidence="1 8">Belongs to the cytochrome P450 family.</text>
</comment>
<comment type="cofactor">
    <cofactor evidence="7">
        <name>heme</name>
        <dbReference type="ChEBI" id="CHEBI:30413"/>
    </cofactor>
</comment>
<keyword evidence="10" id="KW-1185">Reference proteome</keyword>
<accession>A0A6N9PYZ9</accession>
<dbReference type="Gene3D" id="1.10.630.10">
    <property type="entry name" value="Cytochrome P450"/>
    <property type="match status" value="1"/>
</dbReference>
<keyword evidence="3 7" id="KW-0479">Metal-binding</keyword>
<dbReference type="InterPro" id="IPR017972">
    <property type="entry name" value="Cyt_P450_CS"/>
</dbReference>
<sequence>MEVRSKIPVGSYEETKMFQSDLNGIITLQKKYMKDRVVYIPEPNKGIYILFNAEDIQEVLVTKQKYFEKGTTANLLKSLLGEGLVTSKGHKHRKDRKLMQPMFQSIEHFAPHMIKHTVSLLENWEDGQQRDVSREMNEVTLNIITDTMFGTKADKNLLGDLRASLKNFARFIMKNTGNTQVDEKEIMDFRQNIQLLNQVVLSIIEKRKSENIDNYHDLLSLLLKTRDESNNQLTNEEIKDQVMTIFVAGHGTTANMLSWIWFLVSQHPEVEQKLYEEIDTVLAGKPPKIHDLKNLQYTDLIIQESLRFYPVVYQLRRKVVEEVKIGNHLFKKGDEILLSQYALHRSPLYYDRADEFIPERFLDDNIKNNPKFSYFPFGGGARVCIGNHFALQEAALILVTIAQQYKLLLHNPTKVEVEPLITLSPKNGLEMTLKRRE</sequence>
<dbReference type="GO" id="GO:0020037">
    <property type="term" value="F:heme binding"/>
    <property type="evidence" value="ECO:0007669"/>
    <property type="project" value="InterPro"/>
</dbReference>
<evidence type="ECO:0000256" key="6">
    <source>
        <dbReference type="ARBA" id="ARBA00023033"/>
    </source>
</evidence>
<dbReference type="PANTHER" id="PTHR24291:SF50">
    <property type="entry name" value="BIFUNCTIONAL ALBAFLAVENONE MONOOXYGENASE_TERPENE SYNTHASE"/>
    <property type="match status" value="1"/>
</dbReference>
<dbReference type="GO" id="GO:0004497">
    <property type="term" value="F:monooxygenase activity"/>
    <property type="evidence" value="ECO:0007669"/>
    <property type="project" value="UniProtKB-KW"/>
</dbReference>
<dbReference type="InterPro" id="IPR050196">
    <property type="entry name" value="Cytochrome_P450_Monoox"/>
</dbReference>
<gene>
    <name evidence="9" type="ORF">ERL59_04400</name>
</gene>
<dbReference type="InterPro" id="IPR036396">
    <property type="entry name" value="Cyt_P450_sf"/>
</dbReference>
<dbReference type="PRINTS" id="PR00463">
    <property type="entry name" value="EP450I"/>
</dbReference>
<keyword evidence="2 7" id="KW-0349">Heme</keyword>
<dbReference type="PROSITE" id="PS00086">
    <property type="entry name" value="CYTOCHROME_P450"/>
    <property type="match status" value="1"/>
</dbReference>
<evidence type="ECO:0000256" key="8">
    <source>
        <dbReference type="RuleBase" id="RU000461"/>
    </source>
</evidence>
<evidence type="ECO:0000256" key="4">
    <source>
        <dbReference type="ARBA" id="ARBA00023002"/>
    </source>
</evidence>
<dbReference type="PRINTS" id="PR00385">
    <property type="entry name" value="P450"/>
</dbReference>